<protein>
    <submittedName>
        <fullName evidence="6">Putative tetR/acrR family transcriptional regulator</fullName>
    </submittedName>
</protein>
<dbReference type="PANTHER" id="PTHR43479:SF11">
    <property type="entry name" value="ACREF_ENVCD OPERON REPRESSOR-RELATED"/>
    <property type="match status" value="1"/>
</dbReference>
<dbReference type="InterPro" id="IPR036271">
    <property type="entry name" value="Tet_transcr_reg_TetR-rel_C_sf"/>
</dbReference>
<evidence type="ECO:0000256" key="1">
    <source>
        <dbReference type="ARBA" id="ARBA00023015"/>
    </source>
</evidence>
<dbReference type="SUPFAM" id="SSF46689">
    <property type="entry name" value="Homeodomain-like"/>
    <property type="match status" value="1"/>
</dbReference>
<proteinExistence type="predicted"/>
<keyword evidence="7" id="KW-1185">Reference proteome</keyword>
<name>A0A5Q2N323_9FIRM</name>
<dbReference type="InterPro" id="IPR001647">
    <property type="entry name" value="HTH_TetR"/>
</dbReference>
<evidence type="ECO:0000259" key="5">
    <source>
        <dbReference type="PROSITE" id="PS50977"/>
    </source>
</evidence>
<feature type="domain" description="HTH tetR-type" evidence="5">
    <location>
        <begin position="1"/>
        <end position="61"/>
    </location>
</feature>
<keyword evidence="2 4" id="KW-0238">DNA-binding</keyword>
<dbReference type="PROSITE" id="PS50977">
    <property type="entry name" value="HTH_TETR_2"/>
    <property type="match status" value="1"/>
</dbReference>
<dbReference type="OrthoDB" id="9785164at2"/>
<reference evidence="7" key="1">
    <citation type="submission" date="2019-11" db="EMBL/GenBank/DDBJ databases">
        <title>Genome sequence of Heliorestis convoluta strain HH, an alkaliphilic and minimalistic phototrophic bacterium from a soda lake in Egypt.</title>
        <authorList>
            <person name="Dewey E.D."/>
            <person name="Stokes L.M."/>
            <person name="Burchell B.M."/>
            <person name="Shaffer K.N."/>
            <person name="Huntington A.M."/>
            <person name="Baker J.M."/>
            <person name="Nadendla S."/>
            <person name="Giglio M.G."/>
            <person name="Touchman J.W."/>
            <person name="Blankenship R.E."/>
            <person name="Madigan M.T."/>
            <person name="Sattley W.M."/>
        </authorList>
    </citation>
    <scope>NUCLEOTIDE SEQUENCE [LARGE SCALE GENOMIC DNA]</scope>
    <source>
        <strain evidence="7">HH</strain>
    </source>
</reference>
<dbReference type="Gene3D" id="1.10.10.60">
    <property type="entry name" value="Homeodomain-like"/>
    <property type="match status" value="1"/>
</dbReference>
<dbReference type="InterPro" id="IPR023772">
    <property type="entry name" value="DNA-bd_HTH_TetR-type_CS"/>
</dbReference>
<sequence>MRKVDKIFLGAIEVFAEKGFDRATMDEIAEQSGVAKGTLYYHFKSKEELISFLIKKGMNLLIEQVKEKIDNKTDPLLQIKSLIEAQLMFFDQNRNLCQILLKGAWSDNCREKQFRYLLQDYYGLIENILTRAEAMGKIRKSPIDWSSITLFGTTAMLALRFILDEKPMQHREMAEFLFQQFYAGLKV</sequence>
<gene>
    <name evidence="6" type="ORF">FTV88_0818</name>
</gene>
<feature type="DNA-binding region" description="H-T-H motif" evidence="4">
    <location>
        <begin position="24"/>
        <end position="43"/>
    </location>
</feature>
<keyword evidence="1" id="KW-0805">Transcription regulation</keyword>
<accession>A0A5Q2N323</accession>
<dbReference type="EMBL" id="CP045875">
    <property type="protein sequence ID" value="QGG46975.1"/>
    <property type="molecule type" value="Genomic_DNA"/>
</dbReference>
<dbReference type="RefSeq" id="WP_153724451.1">
    <property type="nucleotide sequence ID" value="NZ_CP045875.1"/>
</dbReference>
<keyword evidence="3" id="KW-0804">Transcription</keyword>
<dbReference type="Pfam" id="PF00440">
    <property type="entry name" value="TetR_N"/>
    <property type="match status" value="1"/>
</dbReference>
<dbReference type="GO" id="GO:0003677">
    <property type="term" value="F:DNA binding"/>
    <property type="evidence" value="ECO:0007669"/>
    <property type="project" value="UniProtKB-UniRule"/>
</dbReference>
<evidence type="ECO:0000313" key="7">
    <source>
        <dbReference type="Proteomes" id="UP000366051"/>
    </source>
</evidence>
<dbReference type="KEGG" id="hcv:FTV88_0818"/>
<dbReference type="AlphaFoldDB" id="A0A5Q2N323"/>
<dbReference type="SUPFAM" id="SSF48498">
    <property type="entry name" value="Tetracyclin repressor-like, C-terminal domain"/>
    <property type="match status" value="1"/>
</dbReference>
<dbReference type="PANTHER" id="PTHR43479">
    <property type="entry name" value="ACREF/ENVCD OPERON REPRESSOR-RELATED"/>
    <property type="match status" value="1"/>
</dbReference>
<evidence type="ECO:0000256" key="2">
    <source>
        <dbReference type="ARBA" id="ARBA00023125"/>
    </source>
</evidence>
<evidence type="ECO:0000256" key="3">
    <source>
        <dbReference type="ARBA" id="ARBA00023163"/>
    </source>
</evidence>
<evidence type="ECO:0000256" key="4">
    <source>
        <dbReference type="PROSITE-ProRule" id="PRU00335"/>
    </source>
</evidence>
<dbReference type="InterPro" id="IPR009057">
    <property type="entry name" value="Homeodomain-like_sf"/>
</dbReference>
<dbReference type="Gene3D" id="1.10.357.10">
    <property type="entry name" value="Tetracycline Repressor, domain 2"/>
    <property type="match status" value="1"/>
</dbReference>
<dbReference type="InterPro" id="IPR013570">
    <property type="entry name" value="Tscrpt_reg_YsiA_C"/>
</dbReference>
<organism evidence="6 7">
    <name type="scientific">Heliorestis convoluta</name>
    <dbReference type="NCBI Taxonomy" id="356322"/>
    <lineage>
        <taxon>Bacteria</taxon>
        <taxon>Bacillati</taxon>
        <taxon>Bacillota</taxon>
        <taxon>Clostridia</taxon>
        <taxon>Eubacteriales</taxon>
        <taxon>Heliobacteriaceae</taxon>
        <taxon>Heliorestis</taxon>
    </lineage>
</organism>
<dbReference type="InterPro" id="IPR050624">
    <property type="entry name" value="HTH-type_Tx_Regulator"/>
</dbReference>
<dbReference type="Pfam" id="PF08359">
    <property type="entry name" value="TetR_C_4"/>
    <property type="match status" value="1"/>
</dbReference>
<dbReference type="GO" id="GO:0045892">
    <property type="term" value="P:negative regulation of DNA-templated transcription"/>
    <property type="evidence" value="ECO:0007669"/>
    <property type="project" value="UniProtKB-ARBA"/>
</dbReference>
<dbReference type="PRINTS" id="PR00455">
    <property type="entry name" value="HTHTETR"/>
</dbReference>
<dbReference type="Proteomes" id="UP000366051">
    <property type="component" value="Chromosome"/>
</dbReference>
<dbReference type="PROSITE" id="PS01081">
    <property type="entry name" value="HTH_TETR_1"/>
    <property type="match status" value="1"/>
</dbReference>
<dbReference type="FunFam" id="1.10.10.60:FF:000141">
    <property type="entry name" value="TetR family transcriptional regulator"/>
    <property type="match status" value="1"/>
</dbReference>
<evidence type="ECO:0000313" key="6">
    <source>
        <dbReference type="EMBL" id="QGG46975.1"/>
    </source>
</evidence>